<gene>
    <name evidence="1" type="ORF">E2C01_082817</name>
</gene>
<evidence type="ECO:0000313" key="1">
    <source>
        <dbReference type="EMBL" id="MPC87935.1"/>
    </source>
</evidence>
<sequence length="59" mass="6132">MVPCLCRNPPCLDIPNGGVLRVVLHSGGTWHQNAAFIDSKTCLGRFGGRAADAGSVTGH</sequence>
<accession>A0A5B7IZG5</accession>
<dbReference type="AlphaFoldDB" id="A0A5B7IZG5"/>
<proteinExistence type="predicted"/>
<evidence type="ECO:0000313" key="2">
    <source>
        <dbReference type="Proteomes" id="UP000324222"/>
    </source>
</evidence>
<comment type="caution">
    <text evidence="1">The sequence shown here is derived from an EMBL/GenBank/DDBJ whole genome shotgun (WGS) entry which is preliminary data.</text>
</comment>
<dbReference type="EMBL" id="VSRR010076050">
    <property type="protein sequence ID" value="MPC87935.1"/>
    <property type="molecule type" value="Genomic_DNA"/>
</dbReference>
<name>A0A5B7IZG5_PORTR</name>
<dbReference type="Proteomes" id="UP000324222">
    <property type="component" value="Unassembled WGS sequence"/>
</dbReference>
<keyword evidence="2" id="KW-1185">Reference proteome</keyword>
<protein>
    <submittedName>
        <fullName evidence="1">Uncharacterized protein</fullName>
    </submittedName>
</protein>
<organism evidence="1 2">
    <name type="scientific">Portunus trituberculatus</name>
    <name type="common">Swimming crab</name>
    <name type="synonym">Neptunus trituberculatus</name>
    <dbReference type="NCBI Taxonomy" id="210409"/>
    <lineage>
        <taxon>Eukaryota</taxon>
        <taxon>Metazoa</taxon>
        <taxon>Ecdysozoa</taxon>
        <taxon>Arthropoda</taxon>
        <taxon>Crustacea</taxon>
        <taxon>Multicrustacea</taxon>
        <taxon>Malacostraca</taxon>
        <taxon>Eumalacostraca</taxon>
        <taxon>Eucarida</taxon>
        <taxon>Decapoda</taxon>
        <taxon>Pleocyemata</taxon>
        <taxon>Brachyura</taxon>
        <taxon>Eubrachyura</taxon>
        <taxon>Portunoidea</taxon>
        <taxon>Portunidae</taxon>
        <taxon>Portuninae</taxon>
        <taxon>Portunus</taxon>
    </lineage>
</organism>
<reference evidence="1 2" key="1">
    <citation type="submission" date="2019-05" db="EMBL/GenBank/DDBJ databases">
        <title>Another draft genome of Portunus trituberculatus and its Hox gene families provides insights of decapod evolution.</title>
        <authorList>
            <person name="Jeong J.-H."/>
            <person name="Song I."/>
            <person name="Kim S."/>
            <person name="Choi T."/>
            <person name="Kim D."/>
            <person name="Ryu S."/>
            <person name="Kim W."/>
        </authorList>
    </citation>
    <scope>NUCLEOTIDE SEQUENCE [LARGE SCALE GENOMIC DNA]</scope>
    <source>
        <tissue evidence="1">Muscle</tissue>
    </source>
</reference>